<keyword evidence="5" id="KW-0067">ATP-binding</keyword>
<feature type="transmembrane region" description="Helical" evidence="9">
    <location>
        <begin position="227"/>
        <end position="248"/>
    </location>
</feature>
<evidence type="ECO:0000256" key="3">
    <source>
        <dbReference type="ARBA" id="ARBA00019043"/>
    </source>
</evidence>
<reference evidence="12" key="1">
    <citation type="submission" date="2022-11" db="UniProtKB">
        <authorList>
            <consortium name="EnsemblMetazoa"/>
        </authorList>
    </citation>
    <scope>IDENTIFICATION</scope>
</reference>
<dbReference type="Pfam" id="PF13193">
    <property type="entry name" value="AMP-binding_C"/>
    <property type="match status" value="1"/>
</dbReference>
<feature type="domain" description="AMP-dependent synthetase/ligase" evidence="10">
    <location>
        <begin position="28"/>
        <end position="388"/>
    </location>
</feature>
<dbReference type="FunFam" id="3.40.50.12780:FF:000003">
    <property type="entry name" value="Long-chain-fatty-acid--CoA ligase FadD"/>
    <property type="match status" value="1"/>
</dbReference>
<feature type="domain" description="AMP-binding enzyme C-terminal" evidence="11">
    <location>
        <begin position="439"/>
        <end position="513"/>
    </location>
</feature>
<dbReference type="AlphaFoldDB" id="A0A913WP27"/>
<evidence type="ECO:0000313" key="13">
    <source>
        <dbReference type="Proteomes" id="UP000887567"/>
    </source>
</evidence>
<evidence type="ECO:0000256" key="8">
    <source>
        <dbReference type="ARBA" id="ARBA00048497"/>
    </source>
</evidence>
<keyword evidence="13" id="KW-1185">Reference proteome</keyword>
<evidence type="ECO:0000256" key="4">
    <source>
        <dbReference type="ARBA" id="ARBA00022741"/>
    </source>
</evidence>
<proteinExistence type="inferred from homology"/>
<keyword evidence="4" id="KW-0547">Nucleotide-binding</keyword>
<dbReference type="PANTHER" id="PTHR24096:SF422">
    <property type="entry name" value="BCDNA.GH02901"/>
    <property type="match status" value="1"/>
</dbReference>
<dbReference type="PANTHER" id="PTHR24096">
    <property type="entry name" value="LONG-CHAIN-FATTY-ACID--COA LIGASE"/>
    <property type="match status" value="1"/>
</dbReference>
<dbReference type="RefSeq" id="XP_020891936.1">
    <property type="nucleotide sequence ID" value="XM_021036277.2"/>
</dbReference>
<keyword evidence="9" id="KW-0472">Membrane</keyword>
<dbReference type="Gene3D" id="3.30.300.30">
    <property type="match status" value="1"/>
</dbReference>
<dbReference type="EC" id="1.13.12.7" evidence="2"/>
<dbReference type="OMA" id="ESCGFAT"/>
<comment type="catalytic activity">
    <reaction evidence="8">
        <text>firefly D-luciferin + ATP + O2 = firefly oxyluciferin + hnu + AMP + CO2 + diphosphate</text>
        <dbReference type="Rhea" id="RHEA:10732"/>
        <dbReference type="ChEBI" id="CHEBI:15379"/>
        <dbReference type="ChEBI" id="CHEBI:16526"/>
        <dbReference type="ChEBI" id="CHEBI:16792"/>
        <dbReference type="ChEBI" id="CHEBI:30212"/>
        <dbReference type="ChEBI" id="CHEBI:30616"/>
        <dbReference type="ChEBI" id="CHEBI:33019"/>
        <dbReference type="ChEBI" id="CHEBI:58038"/>
        <dbReference type="ChEBI" id="CHEBI:456215"/>
        <dbReference type="EC" id="1.13.12.7"/>
    </reaction>
</comment>
<evidence type="ECO:0000256" key="9">
    <source>
        <dbReference type="SAM" id="Phobius"/>
    </source>
</evidence>
<keyword evidence="9" id="KW-0812">Transmembrane</keyword>
<keyword evidence="7" id="KW-0599">Photoprotein</keyword>
<keyword evidence="9" id="KW-1133">Transmembrane helix</keyword>
<dbReference type="GeneID" id="110231271"/>
<evidence type="ECO:0000256" key="1">
    <source>
        <dbReference type="ARBA" id="ARBA00006432"/>
    </source>
</evidence>
<dbReference type="SUPFAM" id="SSF56801">
    <property type="entry name" value="Acetyl-CoA synthetase-like"/>
    <property type="match status" value="1"/>
</dbReference>
<dbReference type="InterPro" id="IPR025110">
    <property type="entry name" value="AMP-bd_C"/>
</dbReference>
<dbReference type="PROSITE" id="PS00455">
    <property type="entry name" value="AMP_BINDING"/>
    <property type="match status" value="1"/>
</dbReference>
<dbReference type="InterPro" id="IPR045851">
    <property type="entry name" value="AMP-bd_C_sf"/>
</dbReference>
<evidence type="ECO:0000313" key="12">
    <source>
        <dbReference type="EnsemblMetazoa" id="XP_020891936.1"/>
    </source>
</evidence>
<dbReference type="GO" id="GO:0008218">
    <property type="term" value="P:bioluminescence"/>
    <property type="evidence" value="ECO:0007669"/>
    <property type="project" value="UniProtKB-KW"/>
</dbReference>
<dbReference type="Gene3D" id="2.30.38.10">
    <property type="entry name" value="Luciferase, Domain 3"/>
    <property type="match status" value="1"/>
</dbReference>
<accession>A0A913WP27</accession>
<dbReference type="Pfam" id="PF00501">
    <property type="entry name" value="AMP-binding"/>
    <property type="match status" value="1"/>
</dbReference>
<sequence length="534" mass="59412">MAIVRSKSSVVIPEDEKSFPRFMLKKFEEYGNNTAIVDSKSNRSYTYRQLISLIKKCGSGLLRAGLKPRETIALILPNVPEYPIIVYGATSVGVIVTTLNPSYTVDEFVYQLRDSEATHVVTIPQLSQKVKEAASKLNIKSLYTLGEADGFMSMSTLIFGDNGSLFQFYEPRNWREEVLYLPYSSGTTGHPKGVMLTHFNLIAHKYQISQGGLTVIQTRVMLGLMPFFHSYGLGVMLGAGLFFGYNVVCINGFEPASFLKAIQDYKISTLTIVPPIAVFLAKHPIVLKYDLKHVEAILCGAAPLGEDANMQLKRRFPKVKFIRQGYGMTETSPSLMTQPPDKVKIGSVGMLLPNIEAKVINLETGALLGPGQDGEICVRGPNIMKGYHNKRDATMTTIDQDGWLHTGDIGHYDEDEHFFIVDRVKELIKYKGFQVPPAQIEDILLSHPQITDAAVIGIPNEEAGELPKAFVVTKAKLTEQDIIGFVSKKVAPHKKLRGGVEFVESIPKNPSGKILRRQLREQEKKKLKSLKHKL</sequence>
<dbReference type="InterPro" id="IPR000873">
    <property type="entry name" value="AMP-dep_synth/lig_dom"/>
</dbReference>
<keyword evidence="6" id="KW-0455">Luminescence</keyword>
<dbReference type="GO" id="GO:0016405">
    <property type="term" value="F:CoA-ligase activity"/>
    <property type="evidence" value="ECO:0007669"/>
    <property type="project" value="TreeGrafter"/>
</dbReference>
<dbReference type="FunFam" id="3.30.300.30:FF:000007">
    <property type="entry name" value="4-coumarate--CoA ligase 2"/>
    <property type="match status" value="1"/>
</dbReference>
<dbReference type="InterPro" id="IPR020845">
    <property type="entry name" value="AMP-binding_CS"/>
</dbReference>
<dbReference type="OrthoDB" id="10253869at2759"/>
<organism evidence="12 13">
    <name type="scientific">Exaiptasia diaphana</name>
    <name type="common">Tropical sea anemone</name>
    <name type="synonym">Aiptasia pulchella</name>
    <dbReference type="NCBI Taxonomy" id="2652724"/>
    <lineage>
        <taxon>Eukaryota</taxon>
        <taxon>Metazoa</taxon>
        <taxon>Cnidaria</taxon>
        <taxon>Anthozoa</taxon>
        <taxon>Hexacorallia</taxon>
        <taxon>Actiniaria</taxon>
        <taxon>Aiptasiidae</taxon>
        <taxon>Exaiptasia</taxon>
    </lineage>
</organism>
<comment type="similarity">
    <text evidence="1">Belongs to the ATP-dependent AMP-binding enzyme family.</text>
</comment>
<dbReference type="EnsemblMetazoa" id="XM_021036277.2">
    <property type="protein sequence ID" value="XP_020891936.1"/>
    <property type="gene ID" value="LOC110231271"/>
</dbReference>
<evidence type="ECO:0000256" key="2">
    <source>
        <dbReference type="ARBA" id="ARBA00012532"/>
    </source>
</evidence>
<evidence type="ECO:0000259" key="10">
    <source>
        <dbReference type="Pfam" id="PF00501"/>
    </source>
</evidence>
<name>A0A913WP27_EXADI</name>
<protein>
    <recommendedName>
        <fullName evidence="3">Luciferin 4-monooxygenase</fullName>
        <ecNumber evidence="2">1.13.12.7</ecNumber>
    </recommendedName>
</protein>
<dbReference type="Proteomes" id="UP000887567">
    <property type="component" value="Unplaced"/>
</dbReference>
<dbReference type="GO" id="GO:0005524">
    <property type="term" value="F:ATP binding"/>
    <property type="evidence" value="ECO:0007669"/>
    <property type="project" value="UniProtKB-KW"/>
</dbReference>
<evidence type="ECO:0000256" key="5">
    <source>
        <dbReference type="ARBA" id="ARBA00022840"/>
    </source>
</evidence>
<evidence type="ECO:0000256" key="7">
    <source>
        <dbReference type="ARBA" id="ARBA00023262"/>
    </source>
</evidence>
<dbReference type="KEGG" id="epa:110231271"/>
<dbReference type="Gene3D" id="3.40.50.980">
    <property type="match status" value="2"/>
</dbReference>
<evidence type="ECO:0000256" key="6">
    <source>
        <dbReference type="ARBA" id="ARBA00023223"/>
    </source>
</evidence>
<evidence type="ECO:0000259" key="11">
    <source>
        <dbReference type="Pfam" id="PF13193"/>
    </source>
</evidence>